<comment type="caution">
    <text evidence="1">The sequence shown here is derived from an EMBL/GenBank/DDBJ whole genome shotgun (WGS) entry which is preliminary data.</text>
</comment>
<protein>
    <submittedName>
        <fullName evidence="1">ANK1 protein</fullName>
    </submittedName>
</protein>
<keyword evidence="2" id="KW-1185">Reference proteome</keyword>
<organism evidence="1 2">
    <name type="scientific">Symbiodinium pilosum</name>
    <name type="common">Dinoflagellate</name>
    <dbReference type="NCBI Taxonomy" id="2952"/>
    <lineage>
        <taxon>Eukaryota</taxon>
        <taxon>Sar</taxon>
        <taxon>Alveolata</taxon>
        <taxon>Dinophyceae</taxon>
        <taxon>Suessiales</taxon>
        <taxon>Symbiodiniaceae</taxon>
        <taxon>Symbiodinium</taxon>
    </lineage>
</organism>
<dbReference type="Proteomes" id="UP000649617">
    <property type="component" value="Unassembled WGS sequence"/>
</dbReference>
<name>A0A812S8J2_SYMPI</name>
<reference evidence="1" key="1">
    <citation type="submission" date="2021-02" db="EMBL/GenBank/DDBJ databases">
        <authorList>
            <person name="Dougan E. K."/>
            <person name="Rhodes N."/>
            <person name="Thang M."/>
            <person name="Chan C."/>
        </authorList>
    </citation>
    <scope>NUCLEOTIDE SEQUENCE</scope>
</reference>
<evidence type="ECO:0000313" key="1">
    <source>
        <dbReference type="EMBL" id="CAE7468620.1"/>
    </source>
</evidence>
<gene>
    <name evidence="1" type="primary">ANK1</name>
    <name evidence="1" type="ORF">SPIL2461_LOCUS11824</name>
</gene>
<evidence type="ECO:0000313" key="2">
    <source>
        <dbReference type="Proteomes" id="UP000649617"/>
    </source>
</evidence>
<dbReference type="EMBL" id="CAJNIZ010023381">
    <property type="protein sequence ID" value="CAE7468620.1"/>
    <property type="molecule type" value="Genomic_DNA"/>
</dbReference>
<dbReference type="AlphaFoldDB" id="A0A812S8J2"/>
<accession>A0A812S8J2</accession>
<proteinExistence type="predicted"/>
<dbReference type="OrthoDB" id="407658at2759"/>
<sequence length="200" mass="21860">MPLTEMFDAIEWHAEARSLSDRATYYIDAFCRVAAETGAHFVRLDSGEILNTDAQKAMHHSSGFVLVLSRKTAKKWKDGTPSLWMLFEAFGAQELNLGWDLASTTGALATMRPFDNGCWAFGAFDFEIAHSLSNLAIQADKCTCSHDMDRKMLLHQLGAGKLGIAGFESRVNTTIPSSVLGAALLNVTYLDTESLSCMVG</sequence>